<dbReference type="AlphaFoldDB" id="A0A835ZE55"/>
<evidence type="ECO:0000256" key="18">
    <source>
        <dbReference type="ARBA" id="ARBA00023136"/>
    </source>
</evidence>
<feature type="transmembrane region" description="Helical" evidence="24">
    <location>
        <begin position="705"/>
        <end position="721"/>
    </location>
</feature>
<reference evidence="27" key="1">
    <citation type="submission" date="2021-02" db="EMBL/GenBank/DDBJ databases">
        <title>First Annotated Genome of the Yellow-green Alga Tribonema minus.</title>
        <authorList>
            <person name="Mahan K.M."/>
        </authorList>
    </citation>
    <scope>NUCLEOTIDE SEQUENCE</scope>
    <source>
        <strain evidence="27">UTEX B ZZ1240</strain>
    </source>
</reference>
<evidence type="ECO:0000256" key="11">
    <source>
        <dbReference type="ARBA" id="ARBA00022857"/>
    </source>
</evidence>
<evidence type="ECO:0000259" key="25">
    <source>
        <dbReference type="SMART" id="SM01002"/>
    </source>
</evidence>
<dbReference type="Gene3D" id="3.40.50.1220">
    <property type="entry name" value="TPP-binding domain"/>
    <property type="match status" value="1"/>
</dbReference>
<evidence type="ECO:0000256" key="5">
    <source>
        <dbReference type="ARBA" id="ARBA00012943"/>
    </source>
</evidence>
<dbReference type="SUPFAM" id="SSF51735">
    <property type="entry name" value="NAD(P)-binding Rossmann-fold domains"/>
    <property type="match status" value="1"/>
</dbReference>
<dbReference type="SUPFAM" id="SSF52283">
    <property type="entry name" value="Formate/glycerate dehydrogenase catalytic domain-like"/>
    <property type="match status" value="1"/>
</dbReference>
<dbReference type="GO" id="GO:0016491">
    <property type="term" value="F:oxidoreductase activity"/>
    <property type="evidence" value="ECO:0007669"/>
    <property type="project" value="InterPro"/>
</dbReference>
<evidence type="ECO:0000256" key="22">
    <source>
        <dbReference type="ARBA" id="ARBA00074145"/>
    </source>
</evidence>
<feature type="transmembrane region" description="Helical" evidence="24">
    <location>
        <begin position="858"/>
        <end position="878"/>
    </location>
</feature>
<feature type="transmembrane region" description="Helical" evidence="24">
    <location>
        <begin position="781"/>
        <end position="799"/>
    </location>
</feature>
<dbReference type="SUPFAM" id="SSF52467">
    <property type="entry name" value="DHS-like NAD/FAD-binding domain"/>
    <property type="match status" value="1"/>
</dbReference>
<keyword evidence="16" id="KW-0520">NAD</keyword>
<dbReference type="PANTHER" id="PTHR10160:SF19">
    <property type="entry name" value="PROTON-TRANSLOCATING NAD(P)(+) TRANSHYDROGENASE"/>
    <property type="match status" value="1"/>
</dbReference>
<comment type="subunit">
    <text evidence="4">Homodimer.</text>
</comment>
<feature type="transmembrane region" description="Helical" evidence="24">
    <location>
        <begin position="623"/>
        <end position="641"/>
    </location>
</feature>
<comment type="caution">
    <text evidence="27">The sequence shown here is derived from an EMBL/GenBank/DDBJ whole genome shotgun (WGS) entry which is preliminary data.</text>
</comment>
<feature type="transmembrane region" description="Helical" evidence="24">
    <location>
        <begin position="598"/>
        <end position="617"/>
    </location>
</feature>
<dbReference type="Gene3D" id="3.40.50.720">
    <property type="entry name" value="NAD(P)-binding Rossmann-like Domain"/>
    <property type="match status" value="2"/>
</dbReference>
<dbReference type="Pfam" id="PF12769">
    <property type="entry name" value="PNTB_4TM"/>
    <property type="match status" value="1"/>
</dbReference>
<evidence type="ECO:0000256" key="12">
    <source>
        <dbReference type="ARBA" id="ARBA00022946"/>
    </source>
</evidence>
<evidence type="ECO:0000313" key="27">
    <source>
        <dbReference type="EMBL" id="KAG5187293.1"/>
    </source>
</evidence>
<evidence type="ECO:0000256" key="17">
    <source>
        <dbReference type="ARBA" id="ARBA00023128"/>
    </source>
</evidence>
<dbReference type="InterPro" id="IPR007698">
    <property type="entry name" value="AlaDH/PNT_NAD(H)-bd"/>
</dbReference>
<sequence>MLQRALSHGLRARTALRPTAARQQLQQQSPWITRTAPARRIRFSTETPEAAAAATILQSKPYGDITVGVPKETMRLEKRVGQTPQTVKKLTAVGVKVRVEAGAGAACDFADEQYRAAGAAIVSAAEVWKSDLVIKVRAPTKEEAAKLENRALLSLFWPAQNKELLDLLKAQGATVLALDCLPRTLSRGQAFDVLSSQANITGYRAVLEAAHAFDRFFAGQTTAAGRVPPARVLVLGGGVAGLAAIQAARGMGAVVKAFDVRAAVKEQVQSLGGEFLEVSTGEEGSGAGGYAKEMSKEWFDAAAKVLAREVKDMDIIIATALIPGKPAPRLITAEMVATMKPGSVTVDLAAESGGNIGTTRADEAYRTANGVFCIGYTDMASRLAATASTLFANNTSKFFLSMGPITTKDQTKWQARVLDTADEAVKGCLVLDRGNLRWPPPPPPALKVAAPAAAAAKEVPTVEAVVVDYEQEFKKRAVRLSAGSGALVLLGMASPNAPFSSMVTTFALSGLVGVQVVKGVTHSLHSPLMAVTNAISGLTAVGGLYLLGPGLYPTNAAQALGAGAVLISTVNISGGFLVTKKMLDMFKRPDDAPEYYQYYAIPAAVFVGGYGLAKGMGYAQMDAIASTVAATCCIGGIGGLSSQKTARLGNVLGMSGVGIGVVATLGTIAPTLPQLLQATGLMGAGGALGYALAKKVGPTELPQTVAAFHSLVGMAAMGGAVGDYLHCLHDPSIVLDGVRLVSIYLATFIGGATATGSLVAFGKLQGLLKSAPLAIKARDQMNAATGLACLAGLGIFAAHPSPATGIALLGVAGAGSSFLGAHMTASIGGADMPVVITVLNSYSGWALCAEGFMLDKPLLTVVGALIGSSGAILTDIMCKAMNRDIVSVLLGGYGTKATGGGEAMKIIGEHTVTTVPETTDALTSAKSVVIVPGYGMAVAGAQYACAEIVKILSQHGVDVKFAIHPVAGRMPGQLNVLLAEAKVPYDIVHEMEDINHEIKNTDVVLVIGANDTVNSAAEEDPNSIIAGMPVIRVWEAKRVVVMKRSMRSGYAGVDNPVFVKPNTDMLLGDAKDTLEKLLHDVKAHYAPGGGGA</sequence>
<dbReference type="Proteomes" id="UP000664859">
    <property type="component" value="Unassembled WGS sequence"/>
</dbReference>
<keyword evidence="11" id="KW-0521">NADP</keyword>
<dbReference type="InterPro" id="IPR026255">
    <property type="entry name" value="NADP_transhyd_a"/>
</dbReference>
<evidence type="ECO:0000256" key="7">
    <source>
        <dbReference type="ARBA" id="ARBA00022519"/>
    </source>
</evidence>
<keyword evidence="7" id="KW-0997">Cell inner membrane</keyword>
<dbReference type="GO" id="GO:0008750">
    <property type="term" value="F:proton-translocating NAD(P)+ transhydrogenase activity"/>
    <property type="evidence" value="ECO:0007669"/>
    <property type="project" value="UniProtKB-EC"/>
</dbReference>
<dbReference type="InterPro" id="IPR029035">
    <property type="entry name" value="DHS-like_NAD/FAD-binding_dom"/>
</dbReference>
<dbReference type="NCBIfam" id="NF006942">
    <property type="entry name" value="PRK09424.1"/>
    <property type="match status" value="1"/>
</dbReference>
<evidence type="ECO:0000256" key="3">
    <source>
        <dbReference type="ARBA" id="ARBA00005624"/>
    </source>
</evidence>
<keyword evidence="12" id="KW-0809">Transit peptide</keyword>
<evidence type="ECO:0000256" key="23">
    <source>
        <dbReference type="ARBA" id="ARBA00079255"/>
    </source>
</evidence>
<dbReference type="FunFam" id="3.40.50.720:FF:000028">
    <property type="entry name" value="NAD(P) transhydrogenase subunit alpha"/>
    <property type="match status" value="1"/>
</dbReference>
<evidence type="ECO:0000256" key="24">
    <source>
        <dbReference type="SAM" id="Phobius"/>
    </source>
</evidence>
<dbReference type="PROSITE" id="PS00837">
    <property type="entry name" value="ALADH_PNT_2"/>
    <property type="match status" value="1"/>
</dbReference>
<evidence type="ECO:0000256" key="16">
    <source>
        <dbReference type="ARBA" id="ARBA00023027"/>
    </source>
</evidence>
<dbReference type="InterPro" id="IPR024605">
    <property type="entry name" value="NADP_transhyd_a_C"/>
</dbReference>
<dbReference type="GO" id="GO:0005743">
    <property type="term" value="C:mitochondrial inner membrane"/>
    <property type="evidence" value="ECO:0007669"/>
    <property type="project" value="UniProtKB-SubCell"/>
</dbReference>
<dbReference type="Pfam" id="PF05222">
    <property type="entry name" value="AlaDh_PNT_N"/>
    <property type="match status" value="1"/>
</dbReference>
<feature type="transmembrane region" description="Helical" evidence="24">
    <location>
        <begin position="529"/>
        <end position="547"/>
    </location>
</feature>
<comment type="similarity">
    <text evidence="3">In the N-terminal section; belongs to the AlaDH/PNT family.</text>
</comment>
<feature type="domain" description="Alanine dehydrogenase/pyridine nucleotide transhydrogenase NAD(H)-binding" evidence="25">
    <location>
        <begin position="210"/>
        <end position="375"/>
    </location>
</feature>
<feature type="transmembrane region" description="Helical" evidence="24">
    <location>
        <begin position="675"/>
        <end position="693"/>
    </location>
</feature>
<protein>
    <recommendedName>
        <fullName evidence="22">NAD(P) transhydrogenase, mitochondrial</fullName>
        <ecNumber evidence="5">7.1.1.1</ecNumber>
    </recommendedName>
    <alternativeName>
        <fullName evidence="23">Nicotinamide nucleotide transhydrogenase</fullName>
    </alternativeName>
</protein>
<proteinExistence type="inferred from homology"/>
<keyword evidence="8 24" id="KW-0812">Transmembrane</keyword>
<evidence type="ECO:0000256" key="14">
    <source>
        <dbReference type="ARBA" id="ARBA00022989"/>
    </source>
</evidence>
<comment type="function">
    <text evidence="20">The transhydrogenation between NADH and NADP is coupled to respiration and ATP hydrolysis and functions as a proton pump across the membrane. May play a role in reactive oxygen species (ROS) detoxification in the adrenal gland.</text>
</comment>
<feature type="transmembrane region" description="Helical" evidence="24">
    <location>
        <begin position="499"/>
        <end position="517"/>
    </location>
</feature>
<dbReference type="SMART" id="SM01003">
    <property type="entry name" value="AlaDh_PNT_N"/>
    <property type="match status" value="1"/>
</dbReference>
<evidence type="ECO:0000256" key="13">
    <source>
        <dbReference type="ARBA" id="ARBA00022967"/>
    </source>
</evidence>
<feature type="transmembrane region" description="Helical" evidence="24">
    <location>
        <begin position="832"/>
        <end position="852"/>
    </location>
</feature>
<evidence type="ECO:0000256" key="20">
    <source>
        <dbReference type="ARBA" id="ARBA00054910"/>
    </source>
</evidence>
<evidence type="ECO:0000256" key="10">
    <source>
        <dbReference type="ARBA" id="ARBA00022792"/>
    </source>
</evidence>
<comment type="subcellular location">
    <subcellularLocation>
        <location evidence="2">Cell inner membrane</location>
        <topology evidence="2">Multi-pass membrane protein</topology>
    </subcellularLocation>
    <subcellularLocation>
        <location evidence="1">Mitochondrion inner membrane</location>
        <topology evidence="1">Multi-pass membrane protein</topology>
        <orientation evidence="1">Matrix side</orientation>
    </subcellularLocation>
</comment>
<keyword evidence="17" id="KW-0496">Mitochondrion</keyword>
<feature type="transmembrane region" description="Helical" evidence="24">
    <location>
        <begin position="648"/>
        <end position="669"/>
    </location>
</feature>
<feature type="transmembrane region" description="Helical" evidence="24">
    <location>
        <begin position="741"/>
        <end position="761"/>
    </location>
</feature>
<evidence type="ECO:0000256" key="2">
    <source>
        <dbReference type="ARBA" id="ARBA00004429"/>
    </source>
</evidence>
<dbReference type="PANTHER" id="PTHR10160">
    <property type="entry name" value="NAD(P) TRANSHYDROGENASE"/>
    <property type="match status" value="1"/>
</dbReference>
<accession>A0A835ZE55</accession>
<dbReference type="EC" id="7.1.1.1" evidence="5"/>
<evidence type="ECO:0000256" key="8">
    <source>
        <dbReference type="ARBA" id="ARBA00022692"/>
    </source>
</evidence>
<evidence type="ECO:0000256" key="19">
    <source>
        <dbReference type="ARBA" id="ARBA00048202"/>
    </source>
</evidence>
<dbReference type="NCBIfam" id="TIGR00561">
    <property type="entry name" value="pntA"/>
    <property type="match status" value="1"/>
</dbReference>
<feature type="domain" description="Alanine dehydrogenase/pyridine nucleotide transhydrogenase N-terminal" evidence="26">
    <location>
        <begin position="68"/>
        <end position="201"/>
    </location>
</feature>
<keyword evidence="13" id="KW-1278">Translocase</keyword>
<keyword evidence="28" id="KW-1185">Reference proteome</keyword>
<dbReference type="InterPro" id="IPR007886">
    <property type="entry name" value="AlaDH/PNT_N"/>
</dbReference>
<dbReference type="InterPro" id="IPR036291">
    <property type="entry name" value="NAD(P)-bd_dom_sf"/>
</dbReference>
<evidence type="ECO:0000256" key="6">
    <source>
        <dbReference type="ARBA" id="ARBA00022475"/>
    </source>
</evidence>
<dbReference type="EMBL" id="JAFCMP010000090">
    <property type="protein sequence ID" value="KAG5187293.1"/>
    <property type="molecule type" value="Genomic_DNA"/>
</dbReference>
<organism evidence="27 28">
    <name type="scientific">Tribonema minus</name>
    <dbReference type="NCBI Taxonomy" id="303371"/>
    <lineage>
        <taxon>Eukaryota</taxon>
        <taxon>Sar</taxon>
        <taxon>Stramenopiles</taxon>
        <taxon>Ochrophyta</taxon>
        <taxon>PX clade</taxon>
        <taxon>Xanthophyceae</taxon>
        <taxon>Tribonematales</taxon>
        <taxon>Tribonemataceae</taxon>
        <taxon>Tribonema</taxon>
    </lineage>
</organism>
<evidence type="ECO:0000256" key="9">
    <source>
        <dbReference type="ARBA" id="ARBA00022741"/>
    </source>
</evidence>
<dbReference type="CDD" id="cd05304">
    <property type="entry name" value="Rubrum_tdh"/>
    <property type="match status" value="1"/>
</dbReference>
<dbReference type="FunFam" id="3.40.50.1220:FF:000002">
    <property type="entry name" value="NAD(P) transhydrogenase subunit beta"/>
    <property type="match status" value="1"/>
</dbReference>
<dbReference type="GO" id="GO:0005886">
    <property type="term" value="C:plasma membrane"/>
    <property type="evidence" value="ECO:0007669"/>
    <property type="project" value="UniProtKB-SubCell"/>
</dbReference>
<keyword evidence="15" id="KW-0007">Acetylation</keyword>
<gene>
    <name evidence="27" type="ORF">JKP88DRAFT_269573</name>
</gene>
<dbReference type="GO" id="GO:0050661">
    <property type="term" value="F:NADP binding"/>
    <property type="evidence" value="ECO:0007669"/>
    <property type="project" value="TreeGrafter"/>
</dbReference>
<keyword evidence="9" id="KW-0547">Nucleotide-binding</keyword>
<dbReference type="Pfam" id="PF02233">
    <property type="entry name" value="PNTB"/>
    <property type="match status" value="1"/>
</dbReference>
<comment type="catalytic activity">
    <reaction evidence="19">
        <text>NAD(+) + NADPH + H(+)(in) = NADH + NADP(+) + H(+)(out)</text>
        <dbReference type="Rhea" id="RHEA:47992"/>
        <dbReference type="ChEBI" id="CHEBI:15378"/>
        <dbReference type="ChEBI" id="CHEBI:57540"/>
        <dbReference type="ChEBI" id="CHEBI:57783"/>
        <dbReference type="ChEBI" id="CHEBI:57945"/>
        <dbReference type="ChEBI" id="CHEBI:58349"/>
        <dbReference type="EC" id="7.1.1.1"/>
    </reaction>
</comment>
<dbReference type="OrthoDB" id="37244at2759"/>
<dbReference type="InterPro" id="IPR008143">
    <property type="entry name" value="Ala_DH/PNT_CS2"/>
</dbReference>
<name>A0A835ZE55_9STRA</name>
<evidence type="ECO:0000256" key="15">
    <source>
        <dbReference type="ARBA" id="ARBA00022990"/>
    </source>
</evidence>
<evidence type="ECO:0000256" key="1">
    <source>
        <dbReference type="ARBA" id="ARBA00004292"/>
    </source>
</evidence>
<dbReference type="SMART" id="SM01002">
    <property type="entry name" value="AlaDh_PNT_C"/>
    <property type="match status" value="1"/>
</dbReference>
<dbReference type="InterPro" id="IPR034300">
    <property type="entry name" value="PNTB-like"/>
</dbReference>
<feature type="transmembrane region" description="Helical" evidence="24">
    <location>
        <begin position="559"/>
        <end position="578"/>
    </location>
</feature>
<keyword evidence="6" id="KW-1003">Cell membrane</keyword>
<dbReference type="GO" id="GO:0006740">
    <property type="term" value="P:NADPH regeneration"/>
    <property type="evidence" value="ECO:0007669"/>
    <property type="project" value="TreeGrafter"/>
</dbReference>
<keyword evidence="10" id="KW-0999">Mitochondrion inner membrane</keyword>
<evidence type="ECO:0000259" key="26">
    <source>
        <dbReference type="SMART" id="SM01003"/>
    </source>
</evidence>
<comment type="similarity">
    <text evidence="21">In the C-terminal section; belongs to the PNT beta subunit family.</text>
</comment>
<dbReference type="Pfam" id="PF01262">
    <property type="entry name" value="AlaDh_PNT_C"/>
    <property type="match status" value="1"/>
</dbReference>
<keyword evidence="18 24" id="KW-0472">Membrane</keyword>
<evidence type="ECO:0000256" key="4">
    <source>
        <dbReference type="ARBA" id="ARBA00011738"/>
    </source>
</evidence>
<evidence type="ECO:0000313" key="28">
    <source>
        <dbReference type="Proteomes" id="UP000664859"/>
    </source>
</evidence>
<keyword evidence="14 24" id="KW-1133">Transmembrane helix</keyword>
<evidence type="ECO:0000256" key="21">
    <source>
        <dbReference type="ARBA" id="ARBA00061558"/>
    </source>
</evidence>